<dbReference type="Pfam" id="PF03479">
    <property type="entry name" value="PCC"/>
    <property type="match status" value="1"/>
</dbReference>
<dbReference type="PROSITE" id="PS51742">
    <property type="entry name" value="PPC"/>
    <property type="match status" value="1"/>
</dbReference>
<keyword evidence="2" id="KW-0238">DNA-binding</keyword>
<dbReference type="PANTHER" id="PTHR34988">
    <property type="entry name" value="PROTEIN, PUTATIVE-RELATED"/>
    <property type="match status" value="1"/>
</dbReference>
<gene>
    <name evidence="2" type="ORF">HHL10_23260</name>
</gene>
<dbReference type="PANTHER" id="PTHR34988:SF1">
    <property type="entry name" value="DNA-BINDING PROTEIN"/>
    <property type="match status" value="1"/>
</dbReference>
<dbReference type="Gene3D" id="3.30.1330.80">
    <property type="entry name" value="Hypothetical protein, similar to alpha- acetolactate decarboxylase, domain 2"/>
    <property type="match status" value="1"/>
</dbReference>
<dbReference type="GO" id="GO:0003677">
    <property type="term" value="F:DNA binding"/>
    <property type="evidence" value="ECO:0007669"/>
    <property type="project" value="UniProtKB-KW"/>
</dbReference>
<dbReference type="CDD" id="cd11378">
    <property type="entry name" value="DUF296"/>
    <property type="match status" value="1"/>
</dbReference>
<comment type="caution">
    <text evidence="2">The sequence shown here is derived from an EMBL/GenBank/DDBJ whole genome shotgun (WGS) entry which is preliminary data.</text>
</comment>
<name>A0A848FES2_9BURK</name>
<dbReference type="PIRSF" id="PIRSF016702">
    <property type="entry name" value="DNA_bp_PD1"/>
    <property type="match status" value="1"/>
</dbReference>
<evidence type="ECO:0000259" key="1">
    <source>
        <dbReference type="PROSITE" id="PS51742"/>
    </source>
</evidence>
<feature type="domain" description="PPC" evidence="1">
    <location>
        <begin position="8"/>
        <end position="144"/>
    </location>
</feature>
<keyword evidence="3" id="KW-1185">Reference proteome</keyword>
<dbReference type="AlphaFoldDB" id="A0A848FES2"/>
<evidence type="ECO:0000313" key="2">
    <source>
        <dbReference type="EMBL" id="NML17894.1"/>
    </source>
</evidence>
<dbReference type="InterPro" id="IPR025707">
    <property type="entry name" value="DNA_bp_PD1"/>
</dbReference>
<dbReference type="InterPro" id="IPR005175">
    <property type="entry name" value="PPC_dom"/>
</dbReference>
<evidence type="ECO:0000313" key="3">
    <source>
        <dbReference type="Proteomes" id="UP000574067"/>
    </source>
</evidence>
<protein>
    <submittedName>
        <fullName evidence="2">DNA-binding protein</fullName>
    </submittedName>
</protein>
<dbReference type="SUPFAM" id="SSF117856">
    <property type="entry name" value="AF0104/ALDC/Ptd012-like"/>
    <property type="match status" value="1"/>
</dbReference>
<dbReference type="EMBL" id="JABBFW010000024">
    <property type="protein sequence ID" value="NML17894.1"/>
    <property type="molecule type" value="Genomic_DNA"/>
</dbReference>
<reference evidence="2 3" key="1">
    <citation type="submission" date="2020-04" db="EMBL/GenBank/DDBJ databases">
        <title>Azohydromonas sp. isolated from soil.</title>
        <authorList>
            <person name="Dahal R.H."/>
        </authorList>
    </citation>
    <scope>NUCLEOTIDE SEQUENCE [LARGE SCALE GENOMIC DNA]</scope>
    <source>
        <strain evidence="2 3">G-1-1-14</strain>
    </source>
</reference>
<dbReference type="Proteomes" id="UP000574067">
    <property type="component" value="Unassembled WGS sequence"/>
</dbReference>
<sequence length="145" mass="16143">MQAKLINEGPERTFALVFEHGDEVVSLLERFAAEQGLEASRITAIGAFERATLGYFDWERKDYERIPVQEQVEVLSLVGDVALDAGQPKLHAHVVLGRRDGSTVGGHLLEARVRPTLEVLVIDSPSYLRRVRDPESGLALIRPDE</sequence>
<organism evidence="2 3">
    <name type="scientific">Azohydromonas caseinilytica</name>
    <dbReference type="NCBI Taxonomy" id="2728836"/>
    <lineage>
        <taxon>Bacteria</taxon>
        <taxon>Pseudomonadati</taxon>
        <taxon>Pseudomonadota</taxon>
        <taxon>Betaproteobacteria</taxon>
        <taxon>Burkholderiales</taxon>
        <taxon>Sphaerotilaceae</taxon>
        <taxon>Azohydromonas</taxon>
    </lineage>
</organism>
<proteinExistence type="predicted"/>
<dbReference type="RefSeq" id="WP_169162799.1">
    <property type="nucleotide sequence ID" value="NZ_JABBFW010000024.1"/>
</dbReference>
<accession>A0A848FES2</accession>